<name>A0A6F8Y9Z4_9ACTN</name>
<keyword evidence="2" id="KW-0812">Transmembrane</keyword>
<feature type="transmembrane region" description="Helical" evidence="2">
    <location>
        <begin position="47"/>
        <end position="68"/>
    </location>
</feature>
<protein>
    <submittedName>
        <fullName evidence="3">Uncharacterized protein</fullName>
    </submittedName>
</protein>
<evidence type="ECO:0000256" key="2">
    <source>
        <dbReference type="SAM" id="Phobius"/>
    </source>
</evidence>
<feature type="transmembrane region" description="Helical" evidence="2">
    <location>
        <begin position="80"/>
        <end position="99"/>
    </location>
</feature>
<gene>
    <name evidence="3" type="ORF">Psuf_001620</name>
</gene>
<accession>A0A6F8Y9Z4</accession>
<feature type="transmembrane region" description="Helical" evidence="2">
    <location>
        <begin position="111"/>
        <end position="129"/>
    </location>
</feature>
<dbReference type="AlphaFoldDB" id="A0A6F8Y9Z4"/>
<dbReference type="EMBL" id="AP022871">
    <property type="protein sequence ID" value="BCB82849.1"/>
    <property type="molecule type" value="Genomic_DNA"/>
</dbReference>
<keyword evidence="2" id="KW-0472">Membrane</keyword>
<proteinExistence type="predicted"/>
<feature type="transmembrane region" description="Helical" evidence="2">
    <location>
        <begin position="207"/>
        <end position="226"/>
    </location>
</feature>
<keyword evidence="2" id="KW-1133">Transmembrane helix</keyword>
<dbReference type="KEGG" id="psuu:Psuf_001620"/>
<dbReference type="Proteomes" id="UP000503011">
    <property type="component" value="Chromosome"/>
</dbReference>
<reference evidence="3 4" key="2">
    <citation type="submission" date="2020-03" db="EMBL/GenBank/DDBJ databases">
        <authorList>
            <person name="Ichikawa N."/>
            <person name="Kimura A."/>
            <person name="Kitahashi Y."/>
            <person name="Uohara A."/>
        </authorList>
    </citation>
    <scope>NUCLEOTIDE SEQUENCE [LARGE SCALE GENOMIC DNA]</scope>
    <source>
        <strain evidence="3 4">NBRC 105367</strain>
    </source>
</reference>
<feature type="transmembrane region" description="Helical" evidence="2">
    <location>
        <begin position="274"/>
        <end position="295"/>
    </location>
</feature>
<feature type="compositionally biased region" description="Basic residues" evidence="1">
    <location>
        <begin position="136"/>
        <end position="160"/>
    </location>
</feature>
<reference evidence="3 4" key="1">
    <citation type="submission" date="2020-03" db="EMBL/GenBank/DDBJ databases">
        <title>Whole genome shotgun sequence of Phytohabitans suffuscus NBRC 105367.</title>
        <authorList>
            <person name="Komaki H."/>
            <person name="Tamura T."/>
        </authorList>
    </citation>
    <scope>NUCLEOTIDE SEQUENCE [LARGE SCALE GENOMIC DNA]</scope>
    <source>
        <strain evidence="3 4">NBRC 105367</strain>
    </source>
</reference>
<sequence length="330" mass="34042">MAWSRARWRAVLLDLLERAGWSAGQVFVATLLAGGAATTAGNLPWKYALTLALSAAVSSAILTVIQYASHTTELGFWPDVIVRLGKTFLASLAASIAAAGVFDVTAFDWTAALNVAFLATLSALGKGLLAGETPTRRRAPPPRSRRSPARPRCPPRRTPRRSGPDLSRTPGRASPDATGSVRSGGGRRLAYPGVVTVAAGRVPLGRCLRWLMVVGALFAVALFGGASCADRPLVPGSMAGHGACPNVVLQASLPGVLLAEAGGGPDGGHGPGEAGASACLFVVVALAGLALAGAVRRPLLADVAYWWARSRAARVRPLAVVPMWVGVLRI</sequence>
<organism evidence="3 4">
    <name type="scientific">Phytohabitans suffuscus</name>
    <dbReference type="NCBI Taxonomy" id="624315"/>
    <lineage>
        <taxon>Bacteria</taxon>
        <taxon>Bacillati</taxon>
        <taxon>Actinomycetota</taxon>
        <taxon>Actinomycetes</taxon>
        <taxon>Micromonosporales</taxon>
        <taxon>Micromonosporaceae</taxon>
    </lineage>
</organism>
<evidence type="ECO:0000256" key="1">
    <source>
        <dbReference type="SAM" id="MobiDB-lite"/>
    </source>
</evidence>
<keyword evidence="4" id="KW-1185">Reference proteome</keyword>
<feature type="transmembrane region" description="Helical" evidence="2">
    <location>
        <begin position="21"/>
        <end position="41"/>
    </location>
</feature>
<evidence type="ECO:0000313" key="3">
    <source>
        <dbReference type="EMBL" id="BCB82849.1"/>
    </source>
</evidence>
<evidence type="ECO:0000313" key="4">
    <source>
        <dbReference type="Proteomes" id="UP000503011"/>
    </source>
</evidence>
<dbReference type="RefSeq" id="WP_173152643.1">
    <property type="nucleotide sequence ID" value="NZ_AP022871.1"/>
</dbReference>
<feature type="region of interest" description="Disordered" evidence="1">
    <location>
        <begin position="132"/>
        <end position="185"/>
    </location>
</feature>